<dbReference type="GO" id="GO:0046872">
    <property type="term" value="F:metal ion binding"/>
    <property type="evidence" value="ECO:0007669"/>
    <property type="project" value="UniProtKB-KW"/>
</dbReference>
<comment type="similarity">
    <text evidence="6">Belongs to the globin family.</text>
</comment>
<proteinExistence type="inferred from homology"/>
<keyword evidence="5" id="KW-0408">Iron</keyword>
<evidence type="ECO:0000256" key="2">
    <source>
        <dbReference type="ARBA" id="ARBA00022617"/>
    </source>
</evidence>
<dbReference type="GO" id="GO:0005344">
    <property type="term" value="F:oxygen carrier activity"/>
    <property type="evidence" value="ECO:0007669"/>
    <property type="project" value="UniProtKB-KW"/>
</dbReference>
<evidence type="ECO:0000256" key="4">
    <source>
        <dbReference type="ARBA" id="ARBA00022723"/>
    </source>
</evidence>
<dbReference type="Gene3D" id="1.10.490.10">
    <property type="entry name" value="Globins"/>
    <property type="match status" value="1"/>
</dbReference>
<keyword evidence="1 6" id="KW-0813">Transport</keyword>
<dbReference type="PRINTS" id="PR00611">
    <property type="entry name" value="ERYTHCRUORIN"/>
</dbReference>
<gene>
    <name evidence="8" type="ORF">JTE90_017856</name>
</gene>
<evidence type="ECO:0000256" key="1">
    <source>
        <dbReference type="ARBA" id="ARBA00022448"/>
    </source>
</evidence>
<evidence type="ECO:0000313" key="9">
    <source>
        <dbReference type="Proteomes" id="UP000827092"/>
    </source>
</evidence>
<evidence type="ECO:0000256" key="5">
    <source>
        <dbReference type="ARBA" id="ARBA00023004"/>
    </source>
</evidence>
<protein>
    <recommendedName>
        <fullName evidence="7">Globin domain-containing protein</fullName>
    </recommendedName>
</protein>
<evidence type="ECO:0000259" key="7">
    <source>
        <dbReference type="PROSITE" id="PS01033"/>
    </source>
</evidence>
<dbReference type="GO" id="GO:0005576">
    <property type="term" value="C:extracellular region"/>
    <property type="evidence" value="ECO:0007669"/>
    <property type="project" value="InterPro"/>
</dbReference>
<dbReference type="InterPro" id="IPR000971">
    <property type="entry name" value="Globin"/>
</dbReference>
<dbReference type="PANTHER" id="PTHR47217">
    <property type="entry name" value="GLOBIN-LIKE PROTEIN"/>
    <property type="match status" value="1"/>
</dbReference>
<dbReference type="PROSITE" id="PS01033">
    <property type="entry name" value="GLOBIN"/>
    <property type="match status" value="1"/>
</dbReference>
<dbReference type="InterPro" id="IPR009050">
    <property type="entry name" value="Globin-like_sf"/>
</dbReference>
<evidence type="ECO:0000313" key="8">
    <source>
        <dbReference type="EMBL" id="KAG8190591.1"/>
    </source>
</evidence>
<sequence length="176" mass="20014">MDFVLSKLSWLWTPAGHDVPDPVTGLTPRQKKIVQNTWKIVRADSKKNGILIFMKLFEHHPEYQPLFAGFAYVPLYRLPSNGKLVAHAISVMYSLSSVVDNLDEPQCLVQLLQKIGRSHRTRNISGEHIENLSDVIIMFLKEKLGPKVFDERCEEAWRKSLDVASSVIVTELEGTD</sequence>
<feature type="domain" description="Globin" evidence="7">
    <location>
        <begin position="25"/>
        <end position="173"/>
    </location>
</feature>
<dbReference type="AlphaFoldDB" id="A0AAV6V4M0"/>
<reference evidence="8 9" key="1">
    <citation type="journal article" date="2022" name="Nat. Ecol. Evol.">
        <title>A masculinizing supergene underlies an exaggerated male reproductive morph in a spider.</title>
        <authorList>
            <person name="Hendrickx F."/>
            <person name="De Corte Z."/>
            <person name="Sonet G."/>
            <person name="Van Belleghem S.M."/>
            <person name="Kostlbacher S."/>
            <person name="Vangestel C."/>
        </authorList>
    </citation>
    <scope>NUCLEOTIDE SEQUENCE [LARGE SCALE GENOMIC DNA]</scope>
    <source>
        <strain evidence="8">W744_W776</strain>
    </source>
</reference>
<organism evidence="8 9">
    <name type="scientific">Oedothorax gibbosus</name>
    <dbReference type="NCBI Taxonomy" id="931172"/>
    <lineage>
        <taxon>Eukaryota</taxon>
        <taxon>Metazoa</taxon>
        <taxon>Ecdysozoa</taxon>
        <taxon>Arthropoda</taxon>
        <taxon>Chelicerata</taxon>
        <taxon>Arachnida</taxon>
        <taxon>Araneae</taxon>
        <taxon>Araneomorphae</taxon>
        <taxon>Entelegynae</taxon>
        <taxon>Araneoidea</taxon>
        <taxon>Linyphiidae</taxon>
        <taxon>Erigoninae</taxon>
        <taxon>Oedothorax</taxon>
    </lineage>
</organism>
<keyword evidence="3 6" id="KW-0561">Oxygen transport</keyword>
<dbReference type="Proteomes" id="UP000827092">
    <property type="component" value="Unassembled WGS sequence"/>
</dbReference>
<evidence type="ECO:0000256" key="3">
    <source>
        <dbReference type="ARBA" id="ARBA00022621"/>
    </source>
</evidence>
<comment type="caution">
    <text evidence="8">The sequence shown here is derived from an EMBL/GenBank/DDBJ whole genome shotgun (WGS) entry which is preliminary data.</text>
</comment>
<keyword evidence="9" id="KW-1185">Reference proteome</keyword>
<dbReference type="SUPFAM" id="SSF46458">
    <property type="entry name" value="Globin-like"/>
    <property type="match status" value="1"/>
</dbReference>
<dbReference type="InterPro" id="IPR012292">
    <property type="entry name" value="Globin/Proto"/>
</dbReference>
<dbReference type="EMBL" id="JAFNEN010000179">
    <property type="protein sequence ID" value="KAG8190591.1"/>
    <property type="molecule type" value="Genomic_DNA"/>
</dbReference>
<dbReference type="Pfam" id="PF00042">
    <property type="entry name" value="Globin"/>
    <property type="match status" value="1"/>
</dbReference>
<evidence type="ECO:0000256" key="6">
    <source>
        <dbReference type="RuleBase" id="RU000356"/>
    </source>
</evidence>
<dbReference type="GO" id="GO:0020037">
    <property type="term" value="F:heme binding"/>
    <property type="evidence" value="ECO:0007669"/>
    <property type="project" value="InterPro"/>
</dbReference>
<keyword evidence="4" id="KW-0479">Metal-binding</keyword>
<dbReference type="GO" id="GO:0005833">
    <property type="term" value="C:hemoglobin complex"/>
    <property type="evidence" value="ECO:0007669"/>
    <property type="project" value="InterPro"/>
</dbReference>
<accession>A0AAV6V4M0</accession>
<dbReference type="InterPro" id="IPR002336">
    <property type="entry name" value="Erythrocruorin"/>
</dbReference>
<name>A0AAV6V4M0_9ARAC</name>
<dbReference type="CDD" id="cd01040">
    <property type="entry name" value="Mb-like"/>
    <property type="match status" value="1"/>
</dbReference>
<dbReference type="GO" id="GO:0019825">
    <property type="term" value="F:oxygen binding"/>
    <property type="evidence" value="ECO:0007669"/>
    <property type="project" value="InterPro"/>
</dbReference>
<dbReference type="InterPro" id="IPR044399">
    <property type="entry name" value="Mb-like_M"/>
</dbReference>
<dbReference type="PANTHER" id="PTHR47217:SF1">
    <property type="entry name" value="GLOBIN-LIKE PROTEIN"/>
    <property type="match status" value="1"/>
</dbReference>
<keyword evidence="2 6" id="KW-0349">Heme</keyword>